<dbReference type="PANTHER" id="PTHR35585:SF1">
    <property type="entry name" value="HHE DOMAIN PROTEIN (AFU_ORTHOLOGUE AFUA_4G00730)"/>
    <property type="match status" value="1"/>
</dbReference>
<evidence type="ECO:0000313" key="2">
    <source>
        <dbReference type="EMBL" id="KAF9523615.1"/>
    </source>
</evidence>
<dbReference type="InterPro" id="IPR012312">
    <property type="entry name" value="Hemerythrin-like"/>
</dbReference>
<dbReference type="Proteomes" id="UP000807306">
    <property type="component" value="Unassembled WGS sequence"/>
</dbReference>
<dbReference type="EMBL" id="MU157914">
    <property type="protein sequence ID" value="KAF9523615.1"/>
    <property type="molecule type" value="Genomic_DNA"/>
</dbReference>
<feature type="domain" description="Hemerythrin-like" evidence="1">
    <location>
        <begin position="17"/>
        <end position="135"/>
    </location>
</feature>
<dbReference type="Gene3D" id="1.20.120.520">
    <property type="entry name" value="nmb1532 protein domain like"/>
    <property type="match status" value="1"/>
</dbReference>
<gene>
    <name evidence="2" type="ORF">CPB83DRAFT_862633</name>
</gene>
<name>A0A9P6E6Y7_9AGAR</name>
<proteinExistence type="predicted"/>
<organism evidence="2 3">
    <name type="scientific">Crepidotus variabilis</name>
    <dbReference type="NCBI Taxonomy" id="179855"/>
    <lineage>
        <taxon>Eukaryota</taxon>
        <taxon>Fungi</taxon>
        <taxon>Dikarya</taxon>
        <taxon>Basidiomycota</taxon>
        <taxon>Agaricomycotina</taxon>
        <taxon>Agaricomycetes</taxon>
        <taxon>Agaricomycetidae</taxon>
        <taxon>Agaricales</taxon>
        <taxon>Agaricineae</taxon>
        <taxon>Crepidotaceae</taxon>
        <taxon>Crepidotus</taxon>
    </lineage>
</organism>
<evidence type="ECO:0000313" key="3">
    <source>
        <dbReference type="Proteomes" id="UP000807306"/>
    </source>
</evidence>
<reference evidence="2" key="1">
    <citation type="submission" date="2020-11" db="EMBL/GenBank/DDBJ databases">
        <authorList>
            <consortium name="DOE Joint Genome Institute"/>
            <person name="Ahrendt S."/>
            <person name="Riley R."/>
            <person name="Andreopoulos W."/>
            <person name="Labutti K."/>
            <person name="Pangilinan J."/>
            <person name="Ruiz-Duenas F.J."/>
            <person name="Barrasa J.M."/>
            <person name="Sanchez-Garcia M."/>
            <person name="Camarero S."/>
            <person name="Miyauchi S."/>
            <person name="Serrano A."/>
            <person name="Linde D."/>
            <person name="Babiker R."/>
            <person name="Drula E."/>
            <person name="Ayuso-Fernandez I."/>
            <person name="Pacheco R."/>
            <person name="Padilla G."/>
            <person name="Ferreira P."/>
            <person name="Barriuso J."/>
            <person name="Kellner H."/>
            <person name="Castanera R."/>
            <person name="Alfaro M."/>
            <person name="Ramirez L."/>
            <person name="Pisabarro A.G."/>
            <person name="Kuo A."/>
            <person name="Tritt A."/>
            <person name="Lipzen A."/>
            <person name="He G."/>
            <person name="Yan M."/>
            <person name="Ng V."/>
            <person name="Cullen D."/>
            <person name="Martin F."/>
            <person name="Rosso M.-N."/>
            <person name="Henrissat B."/>
            <person name="Hibbett D."/>
            <person name="Martinez A.T."/>
            <person name="Grigoriev I.V."/>
        </authorList>
    </citation>
    <scope>NUCLEOTIDE SEQUENCE</scope>
    <source>
        <strain evidence="2">CBS 506.95</strain>
    </source>
</reference>
<protein>
    <submittedName>
        <fullName evidence="2">HHE domain-containing protein</fullName>
    </submittedName>
</protein>
<sequence>MASTADMGTNTETGTLLRSITNDHREIFDCYDQYVKSQGDHDAQQRWSNQLAWEVARHSVGEELVVYPLLEKHLGADGKKMADEDRAEHQEVKKLLAKLEGTSAGSAEHAAILKSVIDNLKPHIEGEEKHDFPLLERVLSSAESKEAAVKFYKTKQFAPTRAHPSAPNKPPFETLAGFMAAPLDKLKDAFSKFPTEEQREVAGKN</sequence>
<keyword evidence="3" id="KW-1185">Reference proteome</keyword>
<comment type="caution">
    <text evidence="2">The sequence shown here is derived from an EMBL/GenBank/DDBJ whole genome shotgun (WGS) entry which is preliminary data.</text>
</comment>
<evidence type="ECO:0000259" key="1">
    <source>
        <dbReference type="Pfam" id="PF01814"/>
    </source>
</evidence>
<accession>A0A9P6E6Y7</accession>
<dbReference type="PANTHER" id="PTHR35585">
    <property type="entry name" value="HHE DOMAIN PROTEIN (AFU_ORTHOLOGUE AFUA_4G00730)"/>
    <property type="match status" value="1"/>
</dbReference>
<dbReference type="OrthoDB" id="9983919at2759"/>
<dbReference type="AlphaFoldDB" id="A0A9P6E6Y7"/>
<dbReference type="Pfam" id="PF01814">
    <property type="entry name" value="Hemerythrin"/>
    <property type="match status" value="1"/>
</dbReference>